<sequence length="39" mass="4494">MKGFLFQNITPNKILKKSTVSKLVFMLKEKALKLSAFSY</sequence>
<accession>B7H9H2</accession>
<dbReference type="EMBL" id="CP001176">
    <property type="protein sequence ID" value="ACK61127.1"/>
    <property type="molecule type" value="Genomic_DNA"/>
</dbReference>
<dbReference type="HOGENOM" id="CLU_3304181_0_0_9"/>
<name>B7H9H2_BACC4</name>
<dbReference type="AlphaFoldDB" id="B7H9H2"/>
<reference evidence="1 2" key="1">
    <citation type="submission" date="2008-10" db="EMBL/GenBank/DDBJ databases">
        <title>Genome sequence of Bacillus cereus B4264.</title>
        <authorList>
            <person name="Dodson R.J."/>
            <person name="Durkin A.S."/>
            <person name="Rosovitz M.J."/>
            <person name="Rasko D.A."/>
            <person name="Hoffmaster A."/>
            <person name="Ravel J."/>
            <person name="Sutton G."/>
        </authorList>
    </citation>
    <scope>NUCLEOTIDE SEQUENCE [LARGE SCALE GENOMIC DNA]</scope>
    <source>
        <strain evidence="1 2">B4264</strain>
    </source>
</reference>
<evidence type="ECO:0000313" key="1">
    <source>
        <dbReference type="EMBL" id="ACK61127.1"/>
    </source>
</evidence>
<organism evidence="1 2">
    <name type="scientific">Bacillus cereus (strain B4264)</name>
    <dbReference type="NCBI Taxonomy" id="405532"/>
    <lineage>
        <taxon>Bacteria</taxon>
        <taxon>Bacillati</taxon>
        <taxon>Bacillota</taxon>
        <taxon>Bacilli</taxon>
        <taxon>Bacillales</taxon>
        <taxon>Bacillaceae</taxon>
        <taxon>Bacillus</taxon>
        <taxon>Bacillus cereus group</taxon>
    </lineage>
</organism>
<gene>
    <name evidence="1" type="ordered locus">BCB4264_A4923</name>
</gene>
<proteinExistence type="predicted"/>
<dbReference type="KEGG" id="bcb:BCB4264_A4923"/>
<evidence type="ECO:0000313" key="2">
    <source>
        <dbReference type="Proteomes" id="UP000007096"/>
    </source>
</evidence>
<dbReference type="Proteomes" id="UP000007096">
    <property type="component" value="Chromosome"/>
</dbReference>
<protein>
    <submittedName>
        <fullName evidence="1">Uncharacterized protein</fullName>
    </submittedName>
</protein>